<dbReference type="EMBL" id="CP116394">
    <property type="protein sequence ID" value="WCE46424.1"/>
    <property type="molecule type" value="Genomic_DNA"/>
</dbReference>
<keyword evidence="7 9" id="KW-0472">Membrane</keyword>
<dbReference type="GO" id="GO:0005886">
    <property type="term" value="C:plasma membrane"/>
    <property type="evidence" value="ECO:0007669"/>
    <property type="project" value="UniProtKB-SubCell"/>
</dbReference>
<feature type="region of interest" description="Disordered" evidence="8">
    <location>
        <begin position="102"/>
        <end position="143"/>
    </location>
</feature>
<comment type="subcellular location">
    <subcellularLocation>
        <location evidence="1">Cell membrane</location>
        <topology evidence="1">Multi-pass membrane protein</topology>
    </subcellularLocation>
</comment>
<dbReference type="GO" id="GO:0015385">
    <property type="term" value="F:sodium:proton antiporter activity"/>
    <property type="evidence" value="ECO:0007669"/>
    <property type="project" value="TreeGrafter"/>
</dbReference>
<feature type="transmembrane region" description="Helical" evidence="9">
    <location>
        <begin position="35"/>
        <end position="54"/>
    </location>
</feature>
<sequence>MQFVLVAAGGFLALAVLLTLYRLEKGPSLADRAIATDLMTAVLVGVIAVCAALFERDDLQPLLVIVALVGFISSATIGRIARHGGEENRRVISAAEEKARERRLQAEEMKAQRAEGEETSHLTPEQIAKAQDEQEAKAKGEGK</sequence>
<evidence type="ECO:0000256" key="8">
    <source>
        <dbReference type="SAM" id="MobiDB-lite"/>
    </source>
</evidence>
<feature type="transmembrane region" description="Helical" evidence="9">
    <location>
        <begin position="6"/>
        <end position="23"/>
    </location>
</feature>
<evidence type="ECO:0000256" key="2">
    <source>
        <dbReference type="ARBA" id="ARBA00009212"/>
    </source>
</evidence>
<feature type="transmembrane region" description="Helical" evidence="9">
    <location>
        <begin position="60"/>
        <end position="81"/>
    </location>
</feature>
<evidence type="ECO:0000256" key="6">
    <source>
        <dbReference type="ARBA" id="ARBA00022989"/>
    </source>
</evidence>
<feature type="compositionally biased region" description="Basic and acidic residues" evidence="8">
    <location>
        <begin position="102"/>
        <end position="120"/>
    </location>
</feature>
<accession>A0AB38XQC1</accession>
<keyword evidence="6 9" id="KW-1133">Transmembrane helix</keyword>
<keyword evidence="3" id="KW-0813">Transport</keyword>
<dbReference type="RefSeq" id="WP_004806560.1">
    <property type="nucleotide sequence ID" value="NZ_CP116394.1"/>
</dbReference>
<gene>
    <name evidence="10" type="ORF">PIG85_01910</name>
</gene>
<comment type="similarity">
    <text evidence="2">Belongs to the CPA3 antiporters (TC 2.A.63) subunit F family.</text>
</comment>
<dbReference type="KEGG" id="wne:PIG85_01910"/>
<keyword evidence="5 9" id="KW-0812">Transmembrane</keyword>
<keyword evidence="4" id="KW-1003">Cell membrane</keyword>
<evidence type="ECO:0000256" key="1">
    <source>
        <dbReference type="ARBA" id="ARBA00004651"/>
    </source>
</evidence>
<evidence type="ECO:0000256" key="4">
    <source>
        <dbReference type="ARBA" id="ARBA00022475"/>
    </source>
</evidence>
<dbReference type="PANTHER" id="PTHR34702">
    <property type="entry name" value="NA(+)/H(+) ANTIPORTER SUBUNIT F1"/>
    <property type="match status" value="1"/>
</dbReference>
<dbReference type="Proteomes" id="UP001211044">
    <property type="component" value="Chromosome"/>
</dbReference>
<dbReference type="PANTHER" id="PTHR34702:SF1">
    <property type="entry name" value="NA(+)_H(+) ANTIPORTER SUBUNIT F"/>
    <property type="match status" value="1"/>
</dbReference>
<organism evidence="10 11">
    <name type="scientific">Winkia neuii subsp. anitrata</name>
    <dbReference type="NCBI Taxonomy" id="29318"/>
    <lineage>
        <taxon>Bacteria</taxon>
        <taxon>Bacillati</taxon>
        <taxon>Actinomycetota</taxon>
        <taxon>Actinomycetes</taxon>
        <taxon>Actinomycetales</taxon>
        <taxon>Actinomycetaceae</taxon>
        <taxon>Winkia</taxon>
    </lineage>
</organism>
<evidence type="ECO:0000256" key="7">
    <source>
        <dbReference type="ARBA" id="ARBA00023136"/>
    </source>
</evidence>
<proteinExistence type="inferred from homology"/>
<name>A0AB38XQC1_9ACTO</name>
<evidence type="ECO:0000256" key="9">
    <source>
        <dbReference type="SAM" id="Phobius"/>
    </source>
</evidence>
<evidence type="ECO:0000256" key="3">
    <source>
        <dbReference type="ARBA" id="ARBA00022448"/>
    </source>
</evidence>
<reference evidence="10" key="1">
    <citation type="submission" date="2023-01" db="EMBL/GenBank/DDBJ databases">
        <title>Comparative Genomic Analysis of the Clinically-Derived Winkia Strain NY0527 Provides Evidence into the Taxonomic Reassignment of Winkia neuii and Characterizes Their Virulence Traits.</title>
        <authorList>
            <person name="Cai X."/>
            <person name="Peng Y."/>
            <person name="Li M."/>
            <person name="Qiu Y."/>
            <person name="Wang Y."/>
            <person name="Xu L."/>
            <person name="Hou Q."/>
        </authorList>
    </citation>
    <scope>NUCLEOTIDE SEQUENCE</scope>
    <source>
        <strain evidence="10">NY0527</strain>
    </source>
</reference>
<dbReference type="Pfam" id="PF04066">
    <property type="entry name" value="MrpF_PhaF"/>
    <property type="match status" value="1"/>
</dbReference>
<evidence type="ECO:0000313" key="10">
    <source>
        <dbReference type="EMBL" id="WCE46424.1"/>
    </source>
</evidence>
<protein>
    <submittedName>
        <fullName evidence="10">Monovalent cation/H+ antiporter complex subunit F</fullName>
    </submittedName>
</protein>
<evidence type="ECO:0000256" key="5">
    <source>
        <dbReference type="ARBA" id="ARBA00022692"/>
    </source>
</evidence>
<dbReference type="InterPro" id="IPR007208">
    <property type="entry name" value="MrpF/PhaF-like"/>
</dbReference>
<feature type="compositionally biased region" description="Basic and acidic residues" evidence="8">
    <location>
        <begin position="130"/>
        <end position="143"/>
    </location>
</feature>
<dbReference type="AlphaFoldDB" id="A0AB38XQC1"/>
<evidence type="ECO:0000313" key="11">
    <source>
        <dbReference type="Proteomes" id="UP001211044"/>
    </source>
</evidence>